<dbReference type="RefSeq" id="WP_056991755.1">
    <property type="nucleotide sequence ID" value="NZ_JQAR01000021.1"/>
</dbReference>
<accession>A0A0R2FQQ7</accession>
<reference evidence="1 2" key="1">
    <citation type="journal article" date="2015" name="Genome Announc.">
        <title>Expanding the biotechnology potential of lactobacilli through comparative genomics of 213 strains and associated genera.</title>
        <authorList>
            <person name="Sun Z."/>
            <person name="Harris H.M."/>
            <person name="McCann A."/>
            <person name="Guo C."/>
            <person name="Argimon S."/>
            <person name="Zhang W."/>
            <person name="Yang X."/>
            <person name="Jeffery I.B."/>
            <person name="Cooney J.C."/>
            <person name="Kagawa T.F."/>
            <person name="Liu W."/>
            <person name="Song Y."/>
            <person name="Salvetti E."/>
            <person name="Wrobel A."/>
            <person name="Rasinkangas P."/>
            <person name="Parkhill J."/>
            <person name="Rea M.C."/>
            <person name="O'Sullivan O."/>
            <person name="Ritari J."/>
            <person name="Douillard F.P."/>
            <person name="Paul Ross R."/>
            <person name="Yang R."/>
            <person name="Briner A.E."/>
            <person name="Felis G.E."/>
            <person name="de Vos W.M."/>
            <person name="Barrangou R."/>
            <person name="Klaenhammer T.R."/>
            <person name="Caufield P.W."/>
            <person name="Cui Y."/>
            <person name="Zhang H."/>
            <person name="O'Toole P.W."/>
        </authorList>
    </citation>
    <scope>NUCLEOTIDE SEQUENCE [LARGE SCALE GENOMIC DNA]</scope>
    <source>
        <strain evidence="1 2">ATCC 27304</strain>
    </source>
</reference>
<dbReference type="Proteomes" id="UP000051727">
    <property type="component" value="Unassembled WGS sequence"/>
</dbReference>
<evidence type="ECO:0000313" key="2">
    <source>
        <dbReference type="Proteomes" id="UP000051727"/>
    </source>
</evidence>
<comment type="caution">
    <text evidence="1">The sequence shown here is derived from an EMBL/GenBank/DDBJ whole genome shotgun (WGS) entry which is preliminary data.</text>
</comment>
<organism evidence="1 2">
    <name type="scientific">Liquorilactobacillus mali</name>
    <dbReference type="NCBI Taxonomy" id="1618"/>
    <lineage>
        <taxon>Bacteria</taxon>
        <taxon>Bacillati</taxon>
        <taxon>Bacillota</taxon>
        <taxon>Bacilli</taxon>
        <taxon>Lactobacillales</taxon>
        <taxon>Lactobacillaceae</taxon>
        <taxon>Liquorilactobacillus</taxon>
    </lineage>
</organism>
<protein>
    <submittedName>
        <fullName evidence="1">Uncharacterized protein</fullName>
    </submittedName>
</protein>
<proteinExistence type="predicted"/>
<dbReference type="EMBL" id="JQAR01000021">
    <property type="protein sequence ID" value="KRN27372.1"/>
    <property type="molecule type" value="Genomic_DNA"/>
</dbReference>
<evidence type="ECO:0000313" key="1">
    <source>
        <dbReference type="EMBL" id="KRN27372.1"/>
    </source>
</evidence>
<dbReference type="SUPFAM" id="SSF51569">
    <property type="entry name" value="Aldolase"/>
    <property type="match status" value="1"/>
</dbReference>
<sequence length="92" mass="10809">MIKEKSYVAFSTLFNEDDSLNVGRTIQHVKYLNQHEIKSILLSGKQYSFSNNEKFELINTFDHKNQLSENFELIFGISNIRQKYGEELGKFI</sequence>
<gene>
    <name evidence="1" type="ORF">IV36_GL000981</name>
</gene>
<dbReference type="PATRIC" id="fig|1618.3.peg.993"/>
<name>A0A0R2FQQ7_9LACO</name>
<dbReference type="AlphaFoldDB" id="A0A0R2FQQ7"/>
<dbReference type="STRING" id="1618.IV36_GL000981"/>